<accession>A0A382G3E1</accession>
<keyword evidence="1" id="KW-0472">Membrane</keyword>
<keyword evidence="1" id="KW-0812">Transmembrane</keyword>
<keyword evidence="1" id="KW-1133">Transmembrane helix</keyword>
<evidence type="ECO:0000256" key="1">
    <source>
        <dbReference type="SAM" id="Phobius"/>
    </source>
</evidence>
<feature type="transmembrane region" description="Helical" evidence="1">
    <location>
        <begin position="6"/>
        <end position="27"/>
    </location>
</feature>
<organism evidence="2">
    <name type="scientific">marine metagenome</name>
    <dbReference type="NCBI Taxonomy" id="408172"/>
    <lineage>
        <taxon>unclassified sequences</taxon>
        <taxon>metagenomes</taxon>
        <taxon>ecological metagenomes</taxon>
    </lineage>
</organism>
<feature type="transmembrane region" description="Helical" evidence="1">
    <location>
        <begin position="278"/>
        <end position="303"/>
    </location>
</feature>
<reference evidence="2" key="1">
    <citation type="submission" date="2018-05" db="EMBL/GenBank/DDBJ databases">
        <authorList>
            <person name="Lanie J.A."/>
            <person name="Ng W.-L."/>
            <person name="Kazmierczak K.M."/>
            <person name="Andrzejewski T.M."/>
            <person name="Davidsen T.M."/>
            <person name="Wayne K.J."/>
            <person name="Tettelin H."/>
            <person name="Glass J.I."/>
            <person name="Rusch D."/>
            <person name="Podicherti R."/>
            <person name="Tsui H.-C.T."/>
            <person name="Winkler M.E."/>
        </authorList>
    </citation>
    <scope>NUCLEOTIDE SEQUENCE</scope>
</reference>
<proteinExistence type="predicted"/>
<feature type="transmembrane region" description="Helical" evidence="1">
    <location>
        <begin position="246"/>
        <end position="266"/>
    </location>
</feature>
<protein>
    <submittedName>
        <fullName evidence="2">Uncharacterized protein</fullName>
    </submittedName>
</protein>
<gene>
    <name evidence="2" type="ORF">METZ01_LOCUS222680</name>
</gene>
<sequence>MTPVLPWRRFLIASGWLVTLAGGFGLLSDRIVIGWTDAGALQRVEKTLIAEIQAIDLSLSDTARVFAFQEDIRHGLSEETLDERHLFDVVRSIVERQAEPGLSVTIYGADGVPRAWSGRPGEVVLSSGFIEGAGFTDVAAAGIRLVRIESVRDTSADSSVETERLGVVVVERVLAPSTTAMAPGPGFRFPTVIGPALIATASGSGLPEAEGFHRFDVPDARGRPLLTAAIDVEDINGTRARWRARAISLVFVLLGLVALAAGVRVLAGGGNSHGHRNFPLAASVMAVAWPCFWLGTPPGLYGISALSGDVYKSVLWPRIIRTPVDLILAAGFFGALVAFGVFAVNR</sequence>
<name>A0A382G3E1_9ZZZZ</name>
<feature type="transmembrane region" description="Helical" evidence="1">
    <location>
        <begin position="324"/>
        <end position="344"/>
    </location>
</feature>
<feature type="non-terminal residue" evidence="2">
    <location>
        <position position="346"/>
    </location>
</feature>
<evidence type="ECO:0000313" key="2">
    <source>
        <dbReference type="EMBL" id="SVB69826.1"/>
    </source>
</evidence>
<dbReference type="EMBL" id="UINC01053381">
    <property type="protein sequence ID" value="SVB69826.1"/>
    <property type="molecule type" value="Genomic_DNA"/>
</dbReference>
<dbReference type="AlphaFoldDB" id="A0A382G3E1"/>